<dbReference type="InterPro" id="IPR036583">
    <property type="entry name" value="23S_rRNA_IVS_sf"/>
</dbReference>
<feature type="domain" description="bAvd-like" evidence="1">
    <location>
        <begin position="14"/>
        <end position="110"/>
    </location>
</feature>
<dbReference type="RefSeq" id="WP_027225807.1">
    <property type="nucleotide sequence ID" value="NZ_JASHHU010000019.1"/>
</dbReference>
<dbReference type="SUPFAM" id="SSF158446">
    <property type="entry name" value="IVS-encoded protein-like"/>
    <property type="match status" value="1"/>
</dbReference>
<name>A0AAN5KTS5_LEGPN</name>
<dbReference type="Pfam" id="PF22296">
    <property type="entry name" value="bAvd"/>
    <property type="match status" value="1"/>
</dbReference>
<accession>A0AAN5KTS5</accession>
<reference evidence="2" key="1">
    <citation type="journal article" date="2018" name="Genome Biol.">
        <title>SKESA: strategic k-mer extension for scrupulous assemblies.</title>
        <authorList>
            <person name="Souvorov A."/>
            <person name="Agarwala R."/>
            <person name="Lipman D.J."/>
        </authorList>
    </citation>
    <scope>NUCLEOTIDE SEQUENCE</scope>
    <source>
        <strain evidence="2">D3612</strain>
    </source>
</reference>
<dbReference type="CDD" id="cd16376">
    <property type="entry name" value="Avd_like"/>
    <property type="match status" value="1"/>
</dbReference>
<comment type="caution">
    <text evidence="2">The sequence shown here is derived from an EMBL/GenBank/DDBJ whole genome shotgun (WGS) entry which is preliminary data.</text>
</comment>
<dbReference type="AlphaFoldDB" id="A0AAN5KTS5"/>
<proteinExistence type="predicted"/>
<evidence type="ECO:0000259" key="1">
    <source>
        <dbReference type="Pfam" id="PF22296"/>
    </source>
</evidence>
<gene>
    <name evidence="2" type="ORF">I8Y58_003039</name>
</gene>
<protein>
    <submittedName>
        <fullName evidence="2">Four helix bundle protein</fullName>
    </submittedName>
</protein>
<organism evidence="2 3">
    <name type="scientific">Legionella pneumophila</name>
    <dbReference type="NCBI Taxonomy" id="446"/>
    <lineage>
        <taxon>Bacteria</taxon>
        <taxon>Pseudomonadati</taxon>
        <taxon>Pseudomonadota</taxon>
        <taxon>Gammaproteobacteria</taxon>
        <taxon>Legionellales</taxon>
        <taxon>Legionellaceae</taxon>
        <taxon>Legionella</taxon>
    </lineage>
</organism>
<dbReference type="EMBL" id="DACSEI010000067">
    <property type="protein sequence ID" value="HAT1597768.1"/>
    <property type="molecule type" value="Genomic_DNA"/>
</dbReference>
<evidence type="ECO:0000313" key="2">
    <source>
        <dbReference type="EMBL" id="HAT1597768.1"/>
    </source>
</evidence>
<sequence>MAFYTELPVYKDSYQLVLRVFEVTRDFPREYKYTLGQDMKRDALHLLRCIYRANKHQNRVEHLEVFLDEMELLKLEIRLCVEMKLISLKRQAQLSELLTRIGKQVTGWRNASRKPES</sequence>
<dbReference type="Proteomes" id="UP000861567">
    <property type="component" value="Unassembled WGS sequence"/>
</dbReference>
<dbReference type="InterPro" id="IPR055360">
    <property type="entry name" value="bAvd"/>
</dbReference>
<dbReference type="Gene3D" id="1.20.1440.60">
    <property type="entry name" value="23S rRNA-intervening sequence"/>
    <property type="match status" value="1"/>
</dbReference>
<reference evidence="2" key="2">
    <citation type="submission" date="2020-11" db="EMBL/GenBank/DDBJ databases">
        <authorList>
            <consortium name="NCBI Pathogen Detection Project"/>
        </authorList>
    </citation>
    <scope>NUCLEOTIDE SEQUENCE</scope>
    <source>
        <strain evidence="2">D3612</strain>
    </source>
</reference>
<evidence type="ECO:0000313" key="3">
    <source>
        <dbReference type="Proteomes" id="UP000861567"/>
    </source>
</evidence>